<feature type="non-terminal residue" evidence="3">
    <location>
        <position position="212"/>
    </location>
</feature>
<feature type="transmembrane region" description="Helical" evidence="1">
    <location>
        <begin position="12"/>
        <end position="34"/>
    </location>
</feature>
<feature type="transmembrane region" description="Helical" evidence="1">
    <location>
        <begin position="40"/>
        <end position="60"/>
    </location>
</feature>
<evidence type="ECO:0000313" key="4">
    <source>
        <dbReference type="Proteomes" id="UP001597024"/>
    </source>
</evidence>
<name>A0ABW3E190_9ACTN</name>
<feature type="domain" description="Putative sensor" evidence="2">
    <location>
        <begin position="14"/>
        <end position="199"/>
    </location>
</feature>
<gene>
    <name evidence="3" type="ORF">ACFQ08_35280</name>
</gene>
<keyword evidence="4" id="KW-1185">Reference proteome</keyword>
<organism evidence="3 4">
    <name type="scientific">Streptosporangium algeriense</name>
    <dbReference type="NCBI Taxonomy" id="1682748"/>
    <lineage>
        <taxon>Bacteria</taxon>
        <taxon>Bacillati</taxon>
        <taxon>Actinomycetota</taxon>
        <taxon>Actinomycetes</taxon>
        <taxon>Streptosporangiales</taxon>
        <taxon>Streptosporangiaceae</taxon>
        <taxon>Streptosporangium</taxon>
    </lineage>
</organism>
<evidence type="ECO:0000313" key="3">
    <source>
        <dbReference type="EMBL" id="MFD0889833.1"/>
    </source>
</evidence>
<proteinExistence type="predicted"/>
<keyword evidence="1" id="KW-1133">Transmembrane helix</keyword>
<dbReference type="Proteomes" id="UP001597024">
    <property type="component" value="Unassembled WGS sequence"/>
</dbReference>
<feature type="transmembrane region" description="Helical" evidence="1">
    <location>
        <begin position="106"/>
        <end position="128"/>
    </location>
</feature>
<evidence type="ECO:0000259" key="2">
    <source>
        <dbReference type="Pfam" id="PF13796"/>
    </source>
</evidence>
<accession>A0ABW3E190</accession>
<evidence type="ECO:0000256" key="1">
    <source>
        <dbReference type="SAM" id="Phobius"/>
    </source>
</evidence>
<keyword evidence="1" id="KW-0812">Transmembrane</keyword>
<sequence>MRTVLRRIGSETRYLIAGFPFSIVFFVLAVVGFAAGVGTVVVWIGLPILAGTLMTARGMADVERRRLREILGRPLPRPRYRPAPEHAGVFRRTVNPLTSGQSWLDLLYGVVSLPVAILSFVFAIVWWAGTILGLTYPIYGWAIARMPDNHGLAELLGFGDSAVVEVAFNTAIGVLFAVTLPVVLHGAALVRAGLGRTMLTGVAELHERIDDL</sequence>
<reference evidence="4" key="1">
    <citation type="journal article" date="2019" name="Int. J. Syst. Evol. Microbiol.">
        <title>The Global Catalogue of Microorganisms (GCM) 10K type strain sequencing project: providing services to taxonomists for standard genome sequencing and annotation.</title>
        <authorList>
            <consortium name="The Broad Institute Genomics Platform"/>
            <consortium name="The Broad Institute Genome Sequencing Center for Infectious Disease"/>
            <person name="Wu L."/>
            <person name="Ma J."/>
        </authorList>
    </citation>
    <scope>NUCLEOTIDE SEQUENCE [LARGE SCALE GENOMIC DNA]</scope>
    <source>
        <strain evidence="4">CCUG 62974</strain>
    </source>
</reference>
<keyword evidence="1" id="KW-0472">Membrane</keyword>
<protein>
    <submittedName>
        <fullName evidence="3">Sensor domain-containing protein</fullName>
    </submittedName>
</protein>
<dbReference type="Pfam" id="PF13796">
    <property type="entry name" value="Sensor"/>
    <property type="match status" value="1"/>
</dbReference>
<comment type="caution">
    <text evidence="3">The sequence shown here is derived from an EMBL/GenBank/DDBJ whole genome shotgun (WGS) entry which is preliminary data.</text>
</comment>
<dbReference type="EMBL" id="JBHTHX010002055">
    <property type="protein sequence ID" value="MFD0889833.1"/>
    <property type="molecule type" value="Genomic_DNA"/>
</dbReference>
<dbReference type="InterPro" id="IPR025828">
    <property type="entry name" value="Put_sensor_dom"/>
</dbReference>
<feature type="transmembrane region" description="Helical" evidence="1">
    <location>
        <begin position="166"/>
        <end position="190"/>
    </location>
</feature>